<feature type="compositionally biased region" description="Basic and acidic residues" evidence="1">
    <location>
        <begin position="38"/>
        <end position="47"/>
    </location>
</feature>
<dbReference type="Proteomes" id="UP001183414">
    <property type="component" value="Unassembled WGS sequence"/>
</dbReference>
<evidence type="ECO:0000256" key="1">
    <source>
        <dbReference type="SAM" id="MobiDB-lite"/>
    </source>
</evidence>
<evidence type="ECO:0000313" key="2">
    <source>
        <dbReference type="EMBL" id="MDT0377221.1"/>
    </source>
</evidence>
<proteinExistence type="predicted"/>
<organism evidence="2 3">
    <name type="scientific">Streptomyces hazeniae</name>
    <dbReference type="NCBI Taxonomy" id="3075538"/>
    <lineage>
        <taxon>Bacteria</taxon>
        <taxon>Bacillati</taxon>
        <taxon>Actinomycetota</taxon>
        <taxon>Actinomycetes</taxon>
        <taxon>Kitasatosporales</taxon>
        <taxon>Streptomycetaceae</taxon>
        <taxon>Streptomyces</taxon>
    </lineage>
</organism>
<gene>
    <name evidence="2" type="ORF">RM572_00325</name>
</gene>
<comment type="caution">
    <text evidence="2">The sequence shown here is derived from an EMBL/GenBank/DDBJ whole genome shotgun (WGS) entry which is preliminary data.</text>
</comment>
<feature type="region of interest" description="Disordered" evidence="1">
    <location>
        <begin position="38"/>
        <end position="60"/>
    </location>
</feature>
<protein>
    <submittedName>
        <fullName evidence="2">Uncharacterized protein</fullName>
    </submittedName>
</protein>
<reference evidence="3" key="1">
    <citation type="submission" date="2023-07" db="EMBL/GenBank/DDBJ databases">
        <title>30 novel species of actinomycetes from the DSMZ collection.</title>
        <authorList>
            <person name="Nouioui I."/>
        </authorList>
    </citation>
    <scope>NUCLEOTIDE SEQUENCE [LARGE SCALE GENOMIC DNA]</scope>
    <source>
        <strain evidence="3">DSM 42041</strain>
    </source>
</reference>
<dbReference type="RefSeq" id="WP_311671226.1">
    <property type="nucleotide sequence ID" value="NZ_JAVREQ010000001.1"/>
</dbReference>
<keyword evidence="3" id="KW-1185">Reference proteome</keyword>
<accession>A0ABU2NJQ4</accession>
<name>A0ABU2NJQ4_9ACTN</name>
<sequence length="159" mass="17492">MPVLACSLYVHEDSTGGQEIPPGGYHLVRFPYGAVESFDGHGMHEPEQPDGAVSQSPDERSGLIWPGAEGWATLEANLQWQSGRYTQLRDRFVRDPLALAGPADSTGTDHRPPSPGMQCFTKIHCIYVQPGVPLGLMVRHDDTVPRRLVHAQFKALIHT</sequence>
<evidence type="ECO:0000313" key="3">
    <source>
        <dbReference type="Proteomes" id="UP001183414"/>
    </source>
</evidence>
<dbReference type="EMBL" id="JAVREQ010000001">
    <property type="protein sequence ID" value="MDT0377221.1"/>
    <property type="molecule type" value="Genomic_DNA"/>
</dbReference>